<dbReference type="EMBL" id="KQ435944">
    <property type="protein sequence ID" value="KOX68234.1"/>
    <property type="molecule type" value="Genomic_DNA"/>
</dbReference>
<keyword evidence="1" id="KW-0472">Membrane</keyword>
<evidence type="ECO:0000313" key="2">
    <source>
        <dbReference type="EMBL" id="KOX68234.1"/>
    </source>
</evidence>
<reference evidence="2 3" key="1">
    <citation type="submission" date="2015-07" db="EMBL/GenBank/DDBJ databases">
        <title>The genome of Melipona quadrifasciata.</title>
        <authorList>
            <person name="Pan H."/>
            <person name="Kapheim K."/>
        </authorList>
    </citation>
    <scope>NUCLEOTIDE SEQUENCE [LARGE SCALE GENOMIC DNA]</scope>
    <source>
        <strain evidence="2">0111107301</strain>
        <tissue evidence="2">Whole body</tissue>
    </source>
</reference>
<dbReference type="Proteomes" id="UP000053105">
    <property type="component" value="Unassembled WGS sequence"/>
</dbReference>
<organism evidence="2 3">
    <name type="scientific">Melipona quadrifasciata</name>
    <dbReference type="NCBI Taxonomy" id="166423"/>
    <lineage>
        <taxon>Eukaryota</taxon>
        <taxon>Metazoa</taxon>
        <taxon>Ecdysozoa</taxon>
        <taxon>Arthropoda</taxon>
        <taxon>Hexapoda</taxon>
        <taxon>Insecta</taxon>
        <taxon>Pterygota</taxon>
        <taxon>Neoptera</taxon>
        <taxon>Endopterygota</taxon>
        <taxon>Hymenoptera</taxon>
        <taxon>Apocrita</taxon>
        <taxon>Aculeata</taxon>
        <taxon>Apoidea</taxon>
        <taxon>Anthophila</taxon>
        <taxon>Apidae</taxon>
        <taxon>Melipona</taxon>
    </lineage>
</organism>
<keyword evidence="1" id="KW-1133">Transmembrane helix</keyword>
<gene>
    <name evidence="2" type="ORF">WN51_06128</name>
</gene>
<keyword evidence="1" id="KW-0812">Transmembrane</keyword>
<accession>A0A0N0BBY7</accession>
<feature type="transmembrane region" description="Helical" evidence="1">
    <location>
        <begin position="29"/>
        <end position="52"/>
    </location>
</feature>
<name>A0A0N0BBY7_9HYME</name>
<dbReference type="AlphaFoldDB" id="A0A0N0BBY7"/>
<proteinExistence type="predicted"/>
<evidence type="ECO:0000256" key="1">
    <source>
        <dbReference type="SAM" id="Phobius"/>
    </source>
</evidence>
<evidence type="ECO:0000313" key="3">
    <source>
        <dbReference type="Proteomes" id="UP000053105"/>
    </source>
</evidence>
<keyword evidence="3" id="KW-1185">Reference proteome</keyword>
<sequence length="60" mass="6710">MVREPVISARAQDSNRACKLANRPAKFTLLLILGLLTPIILVNFCCCFRGFFKSLNVVNL</sequence>
<protein>
    <submittedName>
        <fullName evidence="2">Uncharacterized protein</fullName>
    </submittedName>
</protein>